<dbReference type="PROSITE" id="PS50883">
    <property type="entry name" value="EAL"/>
    <property type="match status" value="1"/>
</dbReference>
<dbReference type="InterPro" id="IPR050706">
    <property type="entry name" value="Cyclic-di-GMP_PDE-like"/>
</dbReference>
<dbReference type="InterPro" id="IPR035919">
    <property type="entry name" value="EAL_sf"/>
</dbReference>
<dbReference type="PANTHER" id="PTHR33121:SF76">
    <property type="entry name" value="SIGNALING PROTEIN"/>
    <property type="match status" value="1"/>
</dbReference>
<dbReference type="STRING" id="1497020.DO97_14705"/>
<dbReference type="EMBL" id="JJML01000046">
    <property type="protein sequence ID" value="KGF71881.1"/>
    <property type="molecule type" value="Genomic_DNA"/>
</dbReference>
<dbReference type="AlphaFoldDB" id="A0A098TIM5"/>
<organism evidence="2 3">
    <name type="scientific">Neosynechococcus sphagnicola sy1</name>
    <dbReference type="NCBI Taxonomy" id="1497020"/>
    <lineage>
        <taxon>Bacteria</taxon>
        <taxon>Bacillati</taxon>
        <taxon>Cyanobacteriota</taxon>
        <taxon>Cyanophyceae</taxon>
        <taxon>Neosynechococcales</taxon>
        <taxon>Neosynechococcaceae</taxon>
        <taxon>Neosynechococcus</taxon>
    </lineage>
</organism>
<dbReference type="Pfam" id="PF00563">
    <property type="entry name" value="EAL"/>
    <property type="match status" value="1"/>
</dbReference>
<dbReference type="CDD" id="cd01948">
    <property type="entry name" value="EAL"/>
    <property type="match status" value="1"/>
</dbReference>
<feature type="domain" description="EAL" evidence="1">
    <location>
        <begin position="107"/>
        <end position="354"/>
    </location>
</feature>
<protein>
    <recommendedName>
        <fullName evidence="1">EAL domain-containing protein</fullName>
    </recommendedName>
</protein>
<dbReference type="PANTHER" id="PTHR33121">
    <property type="entry name" value="CYCLIC DI-GMP PHOSPHODIESTERASE PDEF"/>
    <property type="match status" value="1"/>
</dbReference>
<proteinExistence type="predicted"/>
<dbReference type="InterPro" id="IPR001633">
    <property type="entry name" value="EAL_dom"/>
</dbReference>
<dbReference type="OrthoDB" id="442691at2"/>
<keyword evidence="3" id="KW-1185">Reference proteome</keyword>
<sequence>MPRTYLLEKSCRLVLHPGDDAMHAILRQLGFESIPAFPQLLFIDLTKGRLEQILESIDARISVTSQAHARYVIVPTPSTREEGAWSFVPQLLLMDLLQAQPLNTLMQSMKDAWFLHVLLQQQLFFVYQPIFDLQSGQVFAHECLARAQNDQGVIFSGQQLIDAACSTNLAHEFDHLARTTCISAISEIGPEETFFINVLPKTLLHHPQVFEEHFQAILALGLRPQQIVWELTEIQAVPQDSQLKQVIEYIRSLGFGIAIDDLWSTVALDHYVTDVRPDLVKLDRQLINGCSLHPVKQVLIKALVDASHTMGIKVVAEGLETVEDISFCQQLGVDLGQGYGLARPRCELHSQCFA</sequence>
<evidence type="ECO:0000313" key="3">
    <source>
        <dbReference type="Proteomes" id="UP000030170"/>
    </source>
</evidence>
<evidence type="ECO:0000259" key="1">
    <source>
        <dbReference type="PROSITE" id="PS50883"/>
    </source>
</evidence>
<dbReference type="GO" id="GO:0071111">
    <property type="term" value="F:cyclic-guanylate-specific phosphodiesterase activity"/>
    <property type="evidence" value="ECO:0007669"/>
    <property type="project" value="InterPro"/>
</dbReference>
<gene>
    <name evidence="2" type="ORF">DO97_14705</name>
</gene>
<dbReference type="SUPFAM" id="SSF141868">
    <property type="entry name" value="EAL domain-like"/>
    <property type="match status" value="1"/>
</dbReference>
<accession>A0A098TIM5</accession>
<evidence type="ECO:0000313" key="2">
    <source>
        <dbReference type="EMBL" id="KGF71881.1"/>
    </source>
</evidence>
<dbReference type="RefSeq" id="WP_036535529.1">
    <property type="nucleotide sequence ID" value="NZ_JJML01000046.1"/>
</dbReference>
<comment type="caution">
    <text evidence="2">The sequence shown here is derived from an EMBL/GenBank/DDBJ whole genome shotgun (WGS) entry which is preliminary data.</text>
</comment>
<dbReference type="Proteomes" id="UP000030170">
    <property type="component" value="Unassembled WGS sequence"/>
</dbReference>
<reference evidence="2 3" key="1">
    <citation type="journal article" date="2014" name="Mol. Ecol.">
        <title>Evolution of Synechococcus.</title>
        <authorList>
            <person name="Dvorak P."/>
            <person name="Casamatta D."/>
            <person name="Hasler P."/>
            <person name="Poulickova A."/>
            <person name="Ondrej V."/>
            <person name="Sanges R."/>
        </authorList>
    </citation>
    <scope>NUCLEOTIDE SEQUENCE [LARGE SCALE GENOMIC DNA]</scope>
    <source>
        <strain evidence="2 3">CAUP A 1101</strain>
    </source>
</reference>
<dbReference type="Gene3D" id="3.20.20.450">
    <property type="entry name" value="EAL domain"/>
    <property type="match status" value="1"/>
</dbReference>
<name>A0A098TIM5_9CYAN</name>
<dbReference type="SMART" id="SM00052">
    <property type="entry name" value="EAL"/>
    <property type="match status" value="1"/>
</dbReference>